<evidence type="ECO:0000256" key="2">
    <source>
        <dbReference type="SAM" id="Phobius"/>
    </source>
</evidence>
<name>E8QXZ0_ISOPI</name>
<keyword evidence="1" id="KW-0732">Signal</keyword>
<dbReference type="AlphaFoldDB" id="E8QXZ0"/>
<reference key="1">
    <citation type="submission" date="2010-11" db="EMBL/GenBank/DDBJ databases">
        <title>The complete sequence of chromosome of Isophaera pallida ATCC 43644.</title>
        <authorList>
            <consortium name="US DOE Joint Genome Institute (JGI-PGF)"/>
            <person name="Lucas S."/>
            <person name="Copeland A."/>
            <person name="Lapidus A."/>
            <person name="Bruce D."/>
            <person name="Goodwin L."/>
            <person name="Pitluck S."/>
            <person name="Kyrpides N."/>
            <person name="Mavromatis K."/>
            <person name="Pagani I."/>
            <person name="Ivanova N."/>
            <person name="Saunders E."/>
            <person name="Brettin T."/>
            <person name="Detter J.C."/>
            <person name="Han C."/>
            <person name="Tapia R."/>
            <person name="Land M."/>
            <person name="Hauser L."/>
            <person name="Markowitz V."/>
            <person name="Cheng J.-F."/>
            <person name="Hugenholtz P."/>
            <person name="Woyke T."/>
            <person name="Wu D."/>
            <person name="Eisen J.A."/>
        </authorList>
    </citation>
    <scope>NUCLEOTIDE SEQUENCE</scope>
    <source>
        <strain>ATCC 43644</strain>
    </source>
</reference>
<accession>E8QXZ0</accession>
<dbReference type="InterPro" id="IPR013517">
    <property type="entry name" value="FG-GAP"/>
</dbReference>
<reference evidence="4 5" key="2">
    <citation type="journal article" date="2011" name="Stand. Genomic Sci.">
        <title>Complete genome sequence of Isosphaera pallida type strain (IS1B).</title>
        <authorList>
            <consortium name="US DOE Joint Genome Institute (JGI-PGF)"/>
            <person name="Goker M."/>
            <person name="Cleland D."/>
            <person name="Saunders E."/>
            <person name="Lapidus A."/>
            <person name="Nolan M."/>
            <person name="Lucas S."/>
            <person name="Hammon N."/>
            <person name="Deshpande S."/>
            <person name="Cheng J.F."/>
            <person name="Tapia R."/>
            <person name="Han C."/>
            <person name="Goodwin L."/>
            <person name="Pitluck S."/>
            <person name="Liolios K."/>
            <person name="Pagani I."/>
            <person name="Ivanova N."/>
            <person name="Mavromatis K."/>
            <person name="Pati A."/>
            <person name="Chen A."/>
            <person name="Palaniappan K."/>
            <person name="Land M."/>
            <person name="Hauser L."/>
            <person name="Chang Y.J."/>
            <person name="Jeffries C.D."/>
            <person name="Detter J.C."/>
            <person name="Beck B."/>
            <person name="Woyke T."/>
            <person name="Bristow J."/>
            <person name="Eisen J.A."/>
            <person name="Markowitz V."/>
            <person name="Hugenholtz P."/>
            <person name="Kyrpides N.C."/>
            <person name="Klenk H.P."/>
        </authorList>
    </citation>
    <scope>NUCLEOTIDE SEQUENCE [LARGE SCALE GENOMIC DNA]</scope>
    <source>
        <strain evidence="5">ATCC 43644 / DSM 9630 / IS1B</strain>
    </source>
</reference>
<dbReference type="eggNOG" id="ENOG502Z9N3">
    <property type="taxonomic scope" value="Bacteria"/>
</dbReference>
<organism evidence="4 5">
    <name type="scientific">Isosphaera pallida (strain ATCC 43644 / DSM 9630 / IS1B)</name>
    <dbReference type="NCBI Taxonomy" id="575540"/>
    <lineage>
        <taxon>Bacteria</taxon>
        <taxon>Pseudomonadati</taxon>
        <taxon>Planctomycetota</taxon>
        <taxon>Planctomycetia</taxon>
        <taxon>Isosphaerales</taxon>
        <taxon>Isosphaeraceae</taxon>
        <taxon>Isosphaera</taxon>
    </lineage>
</organism>
<keyword evidence="2" id="KW-0812">Transmembrane</keyword>
<feature type="transmembrane region" description="Helical" evidence="2">
    <location>
        <begin position="6"/>
        <end position="23"/>
    </location>
</feature>
<keyword evidence="5" id="KW-1185">Reference proteome</keyword>
<keyword evidence="2" id="KW-1133">Transmembrane helix</keyword>
<dbReference type="InterPro" id="IPR054583">
    <property type="entry name" value="Beta-prop_AUDH"/>
</dbReference>
<dbReference type="STRING" id="575540.Isop_0374"/>
<gene>
    <name evidence="4" type="ordered locus">Isop_0374</name>
</gene>
<evidence type="ECO:0000313" key="4">
    <source>
        <dbReference type="EMBL" id="ADV60969.1"/>
    </source>
</evidence>
<evidence type="ECO:0000259" key="3">
    <source>
        <dbReference type="Pfam" id="PF22301"/>
    </source>
</evidence>
<dbReference type="KEGG" id="ipa:Isop_0374"/>
<dbReference type="Pfam" id="PF13517">
    <property type="entry name" value="FG-GAP_3"/>
    <property type="match status" value="1"/>
</dbReference>
<evidence type="ECO:0000256" key="1">
    <source>
        <dbReference type="ARBA" id="ARBA00022729"/>
    </source>
</evidence>
<proteinExistence type="predicted"/>
<evidence type="ECO:0000313" key="5">
    <source>
        <dbReference type="Proteomes" id="UP000008631"/>
    </source>
</evidence>
<sequence>MFRPYAGHPVWFVFAVIVSLVVWDRVMSLAAFGRQETPNPSAFAFEGRVIDPEVGKVCYALTIANVNNDQHSDLLALTEESLYVYLAPAWTKARLIDPIPPERRDGVCVAARDLDGDGRPELVVGSGWRPFDTTFGGWLELYRSDASEPLRYRKIAELGQFPTLHRIRFGPTGIGPDPVVQLVITPIFGVGGKGPDWETGPASRIEALTPPPPDRLADPWTRELLDASLHVVHNLAVVDFLNDGPPYDVLLAARQGVFVLTRTADGKWIRTQIGSGSQDTTPAKGASEIKLGRLADGTRMVATVEPFHGDQVVIYTEPRPTMKITPPLGETADEPPTLWNRAVIDRGRAWGHGLWFADLDGDGDEELVFGQRDPTPQAARATDPNGPRGPAVMVFDPQRERLANGSSELVWTRHLVDDGGVAVEDLLVHDLDGDGKPDLAAGGRATRNVKIYLNRTPPRQTP</sequence>
<dbReference type="PANTHER" id="PTHR44103:SF1">
    <property type="entry name" value="PROPROTEIN CONVERTASE P"/>
    <property type="match status" value="1"/>
</dbReference>
<dbReference type="InParanoid" id="E8QXZ0"/>
<dbReference type="Pfam" id="PF22301">
    <property type="entry name" value="AUDH_beta_propeller"/>
    <property type="match status" value="1"/>
</dbReference>
<dbReference type="Proteomes" id="UP000008631">
    <property type="component" value="Chromosome"/>
</dbReference>
<dbReference type="HOGENOM" id="CLU_675889_0_0_0"/>
<dbReference type="PANTHER" id="PTHR44103">
    <property type="entry name" value="PROPROTEIN CONVERTASE P"/>
    <property type="match status" value="1"/>
</dbReference>
<dbReference type="InterPro" id="IPR028994">
    <property type="entry name" value="Integrin_alpha_N"/>
</dbReference>
<feature type="domain" description="Aldos-2-ulose dehydratase beta-propeller" evidence="3">
    <location>
        <begin position="151"/>
        <end position="316"/>
    </location>
</feature>
<dbReference type="RefSeq" id="WP_013563258.1">
    <property type="nucleotide sequence ID" value="NC_014962.1"/>
</dbReference>
<protein>
    <submittedName>
        <fullName evidence="4">FG-GAP repeat protein</fullName>
    </submittedName>
</protein>
<keyword evidence="2" id="KW-0472">Membrane</keyword>
<dbReference type="SUPFAM" id="SSF69318">
    <property type="entry name" value="Integrin alpha N-terminal domain"/>
    <property type="match status" value="1"/>
</dbReference>
<dbReference type="EMBL" id="CP002353">
    <property type="protein sequence ID" value="ADV60969.1"/>
    <property type="molecule type" value="Genomic_DNA"/>
</dbReference>
<dbReference type="Gene3D" id="2.130.10.130">
    <property type="entry name" value="Integrin alpha, N-terminal"/>
    <property type="match status" value="1"/>
</dbReference>